<name>A0ABP7XGL0_9ACTN</name>
<comment type="caution">
    <text evidence="2">The sequence shown here is derived from an EMBL/GenBank/DDBJ whole genome shotgun (WGS) entry which is preliminary data.</text>
</comment>
<evidence type="ECO:0000256" key="1">
    <source>
        <dbReference type="SAM" id="Phobius"/>
    </source>
</evidence>
<keyword evidence="1" id="KW-1133">Transmembrane helix</keyword>
<sequence length="92" mass="10810">MKETVGWVLVSIMLVMAVIEFVAHLRAVEHMRRLDQRAWNVAAVDVDYWLYGPAGPITIRPRFYLWYLLVTRRRLDAAALRVAEEDRRRGRG</sequence>
<accession>A0ABP7XGL0</accession>
<reference evidence="3" key="1">
    <citation type="journal article" date="2019" name="Int. J. Syst. Evol. Microbiol.">
        <title>The Global Catalogue of Microorganisms (GCM) 10K type strain sequencing project: providing services to taxonomists for standard genome sequencing and annotation.</title>
        <authorList>
            <consortium name="The Broad Institute Genomics Platform"/>
            <consortium name="The Broad Institute Genome Sequencing Center for Infectious Disease"/>
            <person name="Wu L."/>
            <person name="Ma J."/>
        </authorList>
    </citation>
    <scope>NUCLEOTIDE SEQUENCE [LARGE SCALE GENOMIC DNA]</scope>
    <source>
        <strain evidence="3">JCM 16703</strain>
    </source>
</reference>
<keyword evidence="3" id="KW-1185">Reference proteome</keyword>
<proteinExistence type="predicted"/>
<keyword evidence="1" id="KW-0472">Membrane</keyword>
<dbReference type="RefSeq" id="WP_344732512.1">
    <property type="nucleotide sequence ID" value="NZ_BAAAZH010000011.1"/>
</dbReference>
<keyword evidence="1" id="KW-0812">Transmembrane</keyword>
<evidence type="ECO:0000313" key="2">
    <source>
        <dbReference type="EMBL" id="GAA4114970.1"/>
    </source>
</evidence>
<protein>
    <submittedName>
        <fullName evidence="2">Uncharacterized protein</fullName>
    </submittedName>
</protein>
<dbReference type="EMBL" id="BAAAZH010000011">
    <property type="protein sequence ID" value="GAA4114970.1"/>
    <property type="molecule type" value="Genomic_DNA"/>
</dbReference>
<dbReference type="Proteomes" id="UP001501495">
    <property type="component" value="Unassembled WGS sequence"/>
</dbReference>
<gene>
    <name evidence="2" type="ORF">GCM10022215_13400</name>
</gene>
<feature type="transmembrane region" description="Helical" evidence="1">
    <location>
        <begin position="6"/>
        <end position="27"/>
    </location>
</feature>
<organism evidence="2 3">
    <name type="scientific">Nocardioides fonticola</name>
    <dbReference type="NCBI Taxonomy" id="450363"/>
    <lineage>
        <taxon>Bacteria</taxon>
        <taxon>Bacillati</taxon>
        <taxon>Actinomycetota</taxon>
        <taxon>Actinomycetes</taxon>
        <taxon>Propionibacteriales</taxon>
        <taxon>Nocardioidaceae</taxon>
        <taxon>Nocardioides</taxon>
    </lineage>
</organism>
<evidence type="ECO:0000313" key="3">
    <source>
        <dbReference type="Proteomes" id="UP001501495"/>
    </source>
</evidence>